<dbReference type="EMBL" id="AP019866">
    <property type="protein sequence ID" value="BBM98739.1"/>
    <property type="molecule type" value="Genomic_DNA"/>
</dbReference>
<dbReference type="AlphaFoldDB" id="A0AAF6AQL9"/>
<proteinExistence type="predicted"/>
<dbReference type="Proteomes" id="UP001162541">
    <property type="component" value="Chromosome 1"/>
</dbReference>
<organism evidence="1 2">
    <name type="scientific">Marchantia polymorpha subsp. ruderalis</name>
    <dbReference type="NCBI Taxonomy" id="1480154"/>
    <lineage>
        <taxon>Eukaryota</taxon>
        <taxon>Viridiplantae</taxon>
        <taxon>Streptophyta</taxon>
        <taxon>Embryophyta</taxon>
        <taxon>Marchantiophyta</taxon>
        <taxon>Marchantiopsida</taxon>
        <taxon>Marchantiidae</taxon>
        <taxon>Marchantiales</taxon>
        <taxon>Marchantiaceae</taxon>
        <taxon>Marchantia</taxon>
    </lineage>
</organism>
<evidence type="ECO:0000313" key="1">
    <source>
        <dbReference type="EMBL" id="BBM98739.1"/>
    </source>
</evidence>
<sequence length="91" mass="10503">MWNCLPLFSSADAEDYYKTATAVRKKDDDAAATEVFVAEACEQVTSVSKIIRLQYTGVTLWFNYLVDYLGQALVAYFHRVIEKVEKLEYYD</sequence>
<gene>
    <name evidence="1" type="ORF">Mp_1g15850</name>
</gene>
<name>A0AAF6AQL9_MARPO</name>
<evidence type="ECO:0000313" key="2">
    <source>
        <dbReference type="Proteomes" id="UP001162541"/>
    </source>
</evidence>
<protein>
    <submittedName>
        <fullName evidence="1">Uncharacterized protein</fullName>
    </submittedName>
</protein>
<accession>A0AAF6AQL9</accession>
<reference evidence="2" key="1">
    <citation type="journal article" date="2020" name="Curr. Biol.">
        <title>Chromatin organization in early land plants reveals an ancestral association between H3K27me3, transposons, and constitutive heterochromatin.</title>
        <authorList>
            <person name="Montgomery S.A."/>
            <person name="Tanizawa Y."/>
            <person name="Galik B."/>
            <person name="Wang N."/>
            <person name="Ito T."/>
            <person name="Mochizuki T."/>
            <person name="Akimcheva S."/>
            <person name="Bowman J.L."/>
            <person name="Cognat V."/>
            <person name="Marechal-Drouard L."/>
            <person name="Ekker H."/>
            <person name="Hong S.F."/>
            <person name="Kohchi T."/>
            <person name="Lin S.S."/>
            <person name="Liu L.D."/>
            <person name="Nakamura Y."/>
            <person name="Valeeva L.R."/>
            <person name="Shakirov E.V."/>
            <person name="Shippen D.E."/>
            <person name="Wei W.L."/>
            <person name="Yagura M."/>
            <person name="Yamaoka S."/>
            <person name="Yamato K.T."/>
            <person name="Liu C."/>
            <person name="Berger F."/>
        </authorList>
    </citation>
    <scope>NUCLEOTIDE SEQUENCE [LARGE SCALE GENOMIC DNA]</scope>
    <source>
        <strain evidence="2">Tak-1</strain>
    </source>
</reference>